<feature type="region of interest" description="Disordered" evidence="1">
    <location>
        <begin position="71"/>
        <end position="99"/>
    </location>
</feature>
<evidence type="ECO:0000256" key="1">
    <source>
        <dbReference type="SAM" id="MobiDB-lite"/>
    </source>
</evidence>
<feature type="region of interest" description="Disordered" evidence="1">
    <location>
        <begin position="1"/>
        <end position="43"/>
    </location>
</feature>
<accession>A0AAW5EUC9</accession>
<dbReference type="EMBL" id="JAIBCX010000068">
    <property type="protein sequence ID" value="MCJ8355278.1"/>
    <property type="molecule type" value="Genomic_DNA"/>
</dbReference>
<name>A0AAW5EUC9_NOVHA</name>
<dbReference type="AlphaFoldDB" id="A0AAW5EUC9"/>
<organism evidence="2 3">
    <name type="scientific">Novacetimonas hansenii</name>
    <name type="common">Komagataeibacter hansenii</name>
    <dbReference type="NCBI Taxonomy" id="436"/>
    <lineage>
        <taxon>Bacteria</taxon>
        <taxon>Pseudomonadati</taxon>
        <taxon>Pseudomonadota</taxon>
        <taxon>Alphaproteobacteria</taxon>
        <taxon>Acetobacterales</taxon>
        <taxon>Acetobacteraceae</taxon>
        <taxon>Novacetimonas</taxon>
    </lineage>
</organism>
<reference evidence="2" key="2">
    <citation type="submission" date="2022-03" db="EMBL/GenBank/DDBJ databases">
        <authorList>
            <person name="Ryngajllo M."/>
            <person name="Jacek P."/>
            <person name="Kubiak K."/>
        </authorList>
    </citation>
    <scope>NUCLEOTIDE SEQUENCE</scope>
    <source>
        <strain evidence="2">SI1</strain>
    </source>
</reference>
<gene>
    <name evidence="2" type="ORF">K1W68_14980</name>
</gene>
<dbReference type="Proteomes" id="UP001202887">
    <property type="component" value="Unassembled WGS sequence"/>
</dbReference>
<reference evidence="2" key="1">
    <citation type="journal article" date="2021" name="Polymers (Basel)">
        <title>Highly Stretchable Bacterial Cellulose Produced by Komagataeibacter hansenii SI1.</title>
        <authorList>
            <person name="Cielecka I."/>
            <person name="Ryngajllo M."/>
            <person name="Maniukiewicz W."/>
            <person name="Bielecki S."/>
        </authorList>
    </citation>
    <scope>NUCLEOTIDE SEQUENCE</scope>
    <source>
        <strain evidence="2">SI1</strain>
    </source>
</reference>
<evidence type="ECO:0000313" key="3">
    <source>
        <dbReference type="Proteomes" id="UP001202887"/>
    </source>
</evidence>
<sequence length="113" mass="12536">MPKVQAGNLILEVPDSFEHEGEDVEISRSDITPVWSEDATDDDDPIGFEISLELENQGTVVIGVVGDGYGEDQVLDGPVNEPDDYDHPDDRPYDTRFMPPDDFVERVSISLAE</sequence>
<dbReference type="RefSeq" id="WP_247067815.1">
    <property type="nucleotide sequence ID" value="NZ_CP094848.1"/>
</dbReference>
<protein>
    <submittedName>
        <fullName evidence="2">Uncharacterized protein</fullName>
    </submittedName>
</protein>
<proteinExistence type="predicted"/>
<comment type="caution">
    <text evidence="2">The sequence shown here is derived from an EMBL/GenBank/DDBJ whole genome shotgun (WGS) entry which is preliminary data.</text>
</comment>
<evidence type="ECO:0000313" key="2">
    <source>
        <dbReference type="EMBL" id="MCJ8355278.1"/>
    </source>
</evidence>